<organism evidence="1 2">
    <name type="scientific">Hymenobacter coccineus</name>
    <dbReference type="NCBI Taxonomy" id="1908235"/>
    <lineage>
        <taxon>Bacteria</taxon>
        <taxon>Pseudomonadati</taxon>
        <taxon>Bacteroidota</taxon>
        <taxon>Cytophagia</taxon>
        <taxon>Cytophagales</taxon>
        <taxon>Hymenobacteraceae</taxon>
        <taxon>Hymenobacter</taxon>
    </lineage>
</organism>
<dbReference type="AlphaFoldDB" id="A0A1G1STY4"/>
<sequence length="207" mass="23021">MNSAPASYLVTYDSELFPQAPLATSAAQAWPGLRVEHYQSPAMELPAHFHLHHLLLLHQPQAPVLARRRQGRHVEVTAFQAGDAGLYPGGEYGAVMWEGLLDTTHLYLDNEYLEKLAGQRLDRTAFSLHNRFQFADPFLTQVGQQLLAAVIIPPALGQLYVESLTQVLMYYLLEHYATPAPRVTSGAQLPVAVLRRIDEYLAAHASP</sequence>
<comment type="caution">
    <text evidence="1">The sequence shown here is derived from an EMBL/GenBank/DDBJ whole genome shotgun (WGS) entry which is preliminary data.</text>
</comment>
<accession>A0A1G1STY4</accession>
<evidence type="ECO:0000313" key="2">
    <source>
        <dbReference type="Proteomes" id="UP000177506"/>
    </source>
</evidence>
<name>A0A1G1STY4_9BACT</name>
<protein>
    <recommendedName>
        <fullName evidence="3">AraC family transcriptional regulator</fullName>
    </recommendedName>
</protein>
<dbReference type="EMBL" id="MDZA01000437">
    <property type="protein sequence ID" value="OGX82094.1"/>
    <property type="molecule type" value="Genomic_DNA"/>
</dbReference>
<evidence type="ECO:0008006" key="3">
    <source>
        <dbReference type="Google" id="ProtNLM"/>
    </source>
</evidence>
<dbReference type="Proteomes" id="UP000177506">
    <property type="component" value="Unassembled WGS sequence"/>
</dbReference>
<reference evidence="1 2" key="1">
    <citation type="submission" date="2016-08" db="EMBL/GenBank/DDBJ databases">
        <title>Hymenobacter coccineus sp. nov., Hymenobacter lapidarius sp. nov. and Hymenobacter glacialis sp. nov., isolated from Antarctic soil.</title>
        <authorList>
            <person name="Sedlacek I."/>
            <person name="Kralova S."/>
            <person name="Kyrova K."/>
            <person name="Maslanova I."/>
            <person name="Stankova E."/>
            <person name="Vrbovska V."/>
            <person name="Nemec M."/>
            <person name="Bartak M."/>
            <person name="Svec P."/>
            <person name="Busse H.-J."/>
            <person name="Pantucek R."/>
        </authorList>
    </citation>
    <scope>NUCLEOTIDE SEQUENCE [LARGE SCALE GENOMIC DNA]</scope>
    <source>
        <strain evidence="1 2">CCM 8649</strain>
    </source>
</reference>
<gene>
    <name evidence="1" type="ORF">BEN49_02775</name>
</gene>
<evidence type="ECO:0000313" key="1">
    <source>
        <dbReference type="EMBL" id="OGX82094.1"/>
    </source>
</evidence>
<proteinExistence type="predicted"/>
<keyword evidence="2" id="KW-1185">Reference proteome</keyword>